<feature type="region of interest" description="Disordered" evidence="8">
    <location>
        <begin position="156"/>
        <end position="180"/>
    </location>
</feature>
<dbReference type="Proteomes" id="UP000571183">
    <property type="component" value="Unassembled WGS sequence"/>
</dbReference>
<evidence type="ECO:0000256" key="2">
    <source>
        <dbReference type="ARBA" id="ARBA00010231"/>
    </source>
</evidence>
<evidence type="ECO:0000259" key="10">
    <source>
        <dbReference type="Pfam" id="PF02878"/>
    </source>
</evidence>
<dbReference type="Pfam" id="PF02880">
    <property type="entry name" value="PGM_PMM_III"/>
    <property type="match status" value="1"/>
</dbReference>
<evidence type="ECO:0000259" key="9">
    <source>
        <dbReference type="Pfam" id="PF00408"/>
    </source>
</evidence>
<feature type="domain" description="Alpha-D-phosphohexomutase alpha/beta/alpha" evidence="10">
    <location>
        <begin position="39"/>
        <end position="191"/>
    </location>
</feature>
<reference evidence="13" key="1">
    <citation type="submission" date="2020-08" db="EMBL/GenBank/DDBJ databases">
        <title>Sequencing the genomes of 1000 actinobacteria strains.</title>
        <authorList>
            <person name="Klenk H.-P."/>
        </authorList>
    </citation>
    <scope>NUCLEOTIDE SEQUENCE [LARGE SCALE GENOMIC DNA]</scope>
    <source>
        <strain evidence="13">DSM 27064</strain>
    </source>
</reference>
<evidence type="ECO:0000259" key="12">
    <source>
        <dbReference type="Pfam" id="PF02880"/>
    </source>
</evidence>
<dbReference type="GO" id="GO:0000287">
    <property type="term" value="F:magnesium ion binding"/>
    <property type="evidence" value="ECO:0007669"/>
    <property type="project" value="InterPro"/>
</dbReference>
<sequence>MSEKAGTIATAADLVDLAALKSAYYELRPDTANPAHLVAFGTSGHRGSAFNHSFNEAHIIAICIAVAEYRTAQGWAGPLFLGADTHPLSEYALATAKRILADVCGLHVVASAGDEYVPTPALSHEILKHNQQLRRASAAAGQEFDEAQLADGVIITPSHNPPQDGGIKYNPPHGGPADSDATGWIQNRANELLPELAAVADPHPVAAQLAATLRDGAAASLPARAGSVSEHDYVRSYVGDLDEVINMQAIRDAGVRFAAHPLGGAAVAYWHEIAAQHGLNLTVLGPGVDKQWSFMSLDWDGKIRMDPSSRNAMQAVLQLSGEFPLVVANDADADRHGIVCDGELMNPNHFLAVAIDYLLTHRPAWQQPFKVGKTIVSSSIIDRVVRSHGAELLEVPVGFKWFVPGLYSSTVVFGGEESAGASLLTLDGQPWSTDKDGIALCLLAAEIFAVTGKTPLQRYRELTALHGDPAYGRVDAPANSEQKAKLLALQAADVTVAELAGEEITQVLTHAPGNNAAIGGLVIRTANAWAAIRPSGTEAVMKVYAESLRGAAHLEQVQHDAARLLQELLG</sequence>
<evidence type="ECO:0000256" key="5">
    <source>
        <dbReference type="ARBA" id="ARBA00022842"/>
    </source>
</evidence>
<feature type="domain" description="Alpha-D-phosphohexomutase C-terminal" evidence="9">
    <location>
        <begin position="510"/>
        <end position="563"/>
    </location>
</feature>
<dbReference type="GO" id="GO:0006166">
    <property type="term" value="P:purine ribonucleoside salvage"/>
    <property type="evidence" value="ECO:0007669"/>
    <property type="project" value="TreeGrafter"/>
</dbReference>
<evidence type="ECO:0000256" key="4">
    <source>
        <dbReference type="ARBA" id="ARBA00022723"/>
    </source>
</evidence>
<dbReference type="PANTHER" id="PTHR45745">
    <property type="entry name" value="PHOSPHOMANNOMUTASE 45A"/>
    <property type="match status" value="1"/>
</dbReference>
<comment type="similarity">
    <text evidence="2 7">Belongs to the phosphohexose mutase family.</text>
</comment>
<keyword evidence="5 7" id="KW-0460">Magnesium</keyword>
<comment type="cofactor">
    <cofactor evidence="1">
        <name>Mg(2+)</name>
        <dbReference type="ChEBI" id="CHEBI:18420"/>
    </cofactor>
</comment>
<dbReference type="RefSeq" id="WP_183304502.1">
    <property type="nucleotide sequence ID" value="NZ_JACIFD010000006.1"/>
</dbReference>
<dbReference type="GO" id="GO:0004614">
    <property type="term" value="F:phosphoglucomutase activity"/>
    <property type="evidence" value="ECO:0007669"/>
    <property type="project" value="UniProtKB-EC"/>
</dbReference>
<dbReference type="Gene3D" id="3.30.310.50">
    <property type="entry name" value="Alpha-D-phosphohexomutase, C-terminal domain"/>
    <property type="match status" value="1"/>
</dbReference>
<dbReference type="InterPro" id="IPR036900">
    <property type="entry name" value="A-D-PHexomutase_C_sf"/>
</dbReference>
<evidence type="ECO:0000256" key="7">
    <source>
        <dbReference type="RuleBase" id="RU004326"/>
    </source>
</evidence>
<dbReference type="EMBL" id="JACIFD010000006">
    <property type="protein sequence ID" value="MBB4071419.1"/>
    <property type="molecule type" value="Genomic_DNA"/>
</dbReference>
<dbReference type="InterPro" id="IPR005843">
    <property type="entry name" value="A-D-PHexomutase_C"/>
</dbReference>
<dbReference type="InterPro" id="IPR005844">
    <property type="entry name" value="A-D-PHexomutase_a/b/a-I"/>
</dbReference>
<keyword evidence="6 13" id="KW-0413">Isomerase</keyword>
<name>A0A840DPE2_9MICO</name>
<dbReference type="InterPro" id="IPR016055">
    <property type="entry name" value="A-D-PHexomutase_a/b/a-I/II/III"/>
</dbReference>
<dbReference type="GO" id="GO:0008973">
    <property type="term" value="F:phosphopentomutase activity"/>
    <property type="evidence" value="ECO:0007669"/>
    <property type="project" value="TreeGrafter"/>
</dbReference>
<dbReference type="InterPro" id="IPR005846">
    <property type="entry name" value="A-D-PHexomutase_a/b/a-III"/>
</dbReference>
<evidence type="ECO:0000256" key="6">
    <source>
        <dbReference type="ARBA" id="ARBA00023235"/>
    </source>
</evidence>
<gene>
    <name evidence="13" type="ORF">F5897_000723</name>
</gene>
<dbReference type="Pfam" id="PF02879">
    <property type="entry name" value="PGM_PMM_II"/>
    <property type="match status" value="1"/>
</dbReference>
<dbReference type="InterPro" id="IPR005845">
    <property type="entry name" value="A-D-PHexomutase_a/b/a-II"/>
</dbReference>
<dbReference type="SUPFAM" id="SSF55957">
    <property type="entry name" value="Phosphoglucomutase, C-terminal domain"/>
    <property type="match status" value="1"/>
</dbReference>
<evidence type="ECO:0000256" key="3">
    <source>
        <dbReference type="ARBA" id="ARBA00022553"/>
    </source>
</evidence>
<dbReference type="Gene3D" id="3.40.120.10">
    <property type="entry name" value="Alpha-D-Glucose-1,6-Bisphosphate, subunit A, domain 3"/>
    <property type="match status" value="3"/>
</dbReference>
<dbReference type="EC" id="5.4.2.2" evidence="13"/>
<organism evidence="13 14">
    <name type="scientific">Canibacter oris</name>
    <dbReference type="NCBI Taxonomy" id="1365628"/>
    <lineage>
        <taxon>Bacteria</taxon>
        <taxon>Bacillati</taxon>
        <taxon>Actinomycetota</taxon>
        <taxon>Actinomycetes</taxon>
        <taxon>Micrococcales</taxon>
        <taxon>Microbacteriaceae</taxon>
        <taxon>Canibacter</taxon>
    </lineage>
</organism>
<feature type="domain" description="Alpha-D-phosphohexomutase alpha/beta/alpha" evidence="12">
    <location>
        <begin position="346"/>
        <end position="462"/>
    </location>
</feature>
<feature type="domain" description="Alpha-D-phosphohexomutase alpha/beta/alpha" evidence="11">
    <location>
        <begin position="236"/>
        <end position="341"/>
    </location>
</feature>
<evidence type="ECO:0000313" key="14">
    <source>
        <dbReference type="Proteomes" id="UP000571183"/>
    </source>
</evidence>
<keyword evidence="3" id="KW-0597">Phosphoprotein</keyword>
<dbReference type="Pfam" id="PF00408">
    <property type="entry name" value="PGM_PMM_IV"/>
    <property type="match status" value="1"/>
</dbReference>
<evidence type="ECO:0000313" key="13">
    <source>
        <dbReference type="EMBL" id="MBB4071419.1"/>
    </source>
</evidence>
<proteinExistence type="inferred from homology"/>
<comment type="caution">
    <text evidence="13">The sequence shown here is derived from an EMBL/GenBank/DDBJ whole genome shotgun (WGS) entry which is preliminary data.</text>
</comment>
<accession>A0A840DPE2</accession>
<protein>
    <submittedName>
        <fullName evidence="13">Phosphoglucomutase</fullName>
        <ecNumber evidence="13">5.4.2.2</ecNumber>
    </submittedName>
</protein>
<evidence type="ECO:0000256" key="8">
    <source>
        <dbReference type="SAM" id="MobiDB-lite"/>
    </source>
</evidence>
<dbReference type="AlphaFoldDB" id="A0A840DPE2"/>
<dbReference type="PROSITE" id="PS00710">
    <property type="entry name" value="PGM_PMM"/>
    <property type="match status" value="1"/>
</dbReference>
<keyword evidence="14" id="KW-1185">Reference proteome</keyword>
<dbReference type="PANTHER" id="PTHR45745:SF1">
    <property type="entry name" value="PHOSPHOGLUCOMUTASE 2B-RELATED"/>
    <property type="match status" value="1"/>
</dbReference>
<dbReference type="Pfam" id="PF02878">
    <property type="entry name" value="PGM_PMM_I"/>
    <property type="match status" value="1"/>
</dbReference>
<dbReference type="SUPFAM" id="SSF53738">
    <property type="entry name" value="Phosphoglucomutase, first 3 domains"/>
    <property type="match status" value="3"/>
</dbReference>
<evidence type="ECO:0000259" key="11">
    <source>
        <dbReference type="Pfam" id="PF02879"/>
    </source>
</evidence>
<evidence type="ECO:0000256" key="1">
    <source>
        <dbReference type="ARBA" id="ARBA00001946"/>
    </source>
</evidence>
<dbReference type="InterPro" id="IPR016066">
    <property type="entry name" value="A-D-PHexomutase_CS"/>
</dbReference>
<keyword evidence="4 7" id="KW-0479">Metal-binding</keyword>
<dbReference type="GO" id="GO:0005975">
    <property type="term" value="P:carbohydrate metabolic process"/>
    <property type="evidence" value="ECO:0007669"/>
    <property type="project" value="InterPro"/>
</dbReference>